<name>A0A7W8JZ70_9DEIO</name>
<keyword evidence="3" id="KW-1185">Reference proteome</keyword>
<gene>
    <name evidence="2" type="ORF">HNQ08_005058</name>
</gene>
<feature type="chain" id="PRO_5030843370" evidence="1">
    <location>
        <begin position="18"/>
        <end position="153"/>
    </location>
</feature>
<dbReference type="RefSeq" id="WP_184137828.1">
    <property type="nucleotide sequence ID" value="NZ_JACHFL010000024.1"/>
</dbReference>
<dbReference type="EMBL" id="JACHFL010000024">
    <property type="protein sequence ID" value="MBB5365932.1"/>
    <property type="molecule type" value="Genomic_DNA"/>
</dbReference>
<evidence type="ECO:0000256" key="1">
    <source>
        <dbReference type="SAM" id="SignalP"/>
    </source>
</evidence>
<protein>
    <submittedName>
        <fullName evidence="2">Uncharacterized protein</fullName>
    </submittedName>
</protein>
<feature type="signal peptide" evidence="1">
    <location>
        <begin position="1"/>
        <end position="17"/>
    </location>
</feature>
<organism evidence="2 3">
    <name type="scientific">Deinococcus humi</name>
    <dbReference type="NCBI Taxonomy" id="662880"/>
    <lineage>
        <taxon>Bacteria</taxon>
        <taxon>Thermotogati</taxon>
        <taxon>Deinococcota</taxon>
        <taxon>Deinococci</taxon>
        <taxon>Deinococcales</taxon>
        <taxon>Deinococcaceae</taxon>
        <taxon>Deinococcus</taxon>
    </lineage>
</organism>
<proteinExistence type="predicted"/>
<comment type="caution">
    <text evidence="2">The sequence shown here is derived from an EMBL/GenBank/DDBJ whole genome shotgun (WGS) entry which is preliminary data.</text>
</comment>
<reference evidence="2 3" key="1">
    <citation type="submission" date="2020-08" db="EMBL/GenBank/DDBJ databases">
        <title>Genomic Encyclopedia of Type Strains, Phase IV (KMG-IV): sequencing the most valuable type-strain genomes for metagenomic binning, comparative biology and taxonomic classification.</title>
        <authorList>
            <person name="Goeker M."/>
        </authorList>
    </citation>
    <scope>NUCLEOTIDE SEQUENCE [LARGE SCALE GENOMIC DNA]</scope>
    <source>
        <strain evidence="2 3">DSM 27939</strain>
    </source>
</reference>
<evidence type="ECO:0000313" key="2">
    <source>
        <dbReference type="EMBL" id="MBB5365932.1"/>
    </source>
</evidence>
<evidence type="ECO:0000313" key="3">
    <source>
        <dbReference type="Proteomes" id="UP000552709"/>
    </source>
</evidence>
<sequence>MRYLLLLISLLAGTATAINLSEVETKDTCYFDLLVINDRRTFDDPLRLGARYSNKVIYDKFDAIGINSFFTGCRYGVFFNVDYTFWPDGQFLMTAELSFHELNQGSQFIKQIWSIYRPITTQLQSERLQNVGLALNDIASAFLRDWEQAHRTP</sequence>
<dbReference type="Proteomes" id="UP000552709">
    <property type="component" value="Unassembled WGS sequence"/>
</dbReference>
<keyword evidence="1" id="KW-0732">Signal</keyword>
<dbReference type="AlphaFoldDB" id="A0A7W8JZ70"/>
<accession>A0A7W8JZ70</accession>